<dbReference type="RefSeq" id="WP_188386861.1">
    <property type="nucleotide sequence ID" value="NZ_BMFK01000001.1"/>
</dbReference>
<dbReference type="InterPro" id="IPR001387">
    <property type="entry name" value="Cro/C1-type_HTH"/>
</dbReference>
<dbReference type="SUPFAM" id="SSF48452">
    <property type="entry name" value="TPR-like"/>
    <property type="match status" value="1"/>
</dbReference>
<dbReference type="Pfam" id="PF01381">
    <property type="entry name" value="HTH_3"/>
    <property type="match status" value="1"/>
</dbReference>
<dbReference type="AlphaFoldDB" id="A0A917EMM9"/>
<dbReference type="Gene3D" id="1.10.260.40">
    <property type="entry name" value="lambda repressor-like DNA-binding domains"/>
    <property type="match status" value="1"/>
</dbReference>
<reference evidence="3" key="1">
    <citation type="journal article" date="2014" name="Int. J. Syst. Evol. Microbiol.">
        <title>Complete genome sequence of Corynebacterium casei LMG S-19264T (=DSM 44701T), isolated from a smear-ripened cheese.</title>
        <authorList>
            <consortium name="US DOE Joint Genome Institute (JGI-PGF)"/>
            <person name="Walter F."/>
            <person name="Albersmeier A."/>
            <person name="Kalinowski J."/>
            <person name="Ruckert C."/>
        </authorList>
    </citation>
    <scope>NUCLEOTIDE SEQUENCE</scope>
    <source>
        <strain evidence="3">CGMCC 1.12698</strain>
    </source>
</reference>
<dbReference type="Pfam" id="PF13181">
    <property type="entry name" value="TPR_8"/>
    <property type="match status" value="1"/>
</dbReference>
<dbReference type="PROSITE" id="PS50943">
    <property type="entry name" value="HTH_CROC1"/>
    <property type="match status" value="1"/>
</dbReference>
<feature type="repeat" description="TPR" evidence="1">
    <location>
        <begin position="264"/>
        <end position="297"/>
    </location>
</feature>
<gene>
    <name evidence="3" type="primary">nprR</name>
    <name evidence="3" type="ORF">GCM10007140_04920</name>
</gene>
<proteinExistence type="predicted"/>
<dbReference type="InterPro" id="IPR019734">
    <property type="entry name" value="TPR_rpt"/>
</dbReference>
<reference evidence="3" key="2">
    <citation type="submission" date="2020-09" db="EMBL/GenBank/DDBJ databases">
        <authorList>
            <person name="Sun Q."/>
            <person name="Zhou Y."/>
        </authorList>
    </citation>
    <scope>NUCLEOTIDE SEQUENCE</scope>
    <source>
        <strain evidence="3">CGMCC 1.12698</strain>
    </source>
</reference>
<dbReference type="Proteomes" id="UP000605259">
    <property type="component" value="Unassembled WGS sequence"/>
</dbReference>
<keyword evidence="1" id="KW-0802">TPR repeat</keyword>
<dbReference type="SUPFAM" id="SSF47413">
    <property type="entry name" value="lambda repressor-like DNA-binding domains"/>
    <property type="match status" value="1"/>
</dbReference>
<comment type="caution">
    <text evidence="3">The sequence shown here is derived from an EMBL/GenBank/DDBJ whole genome shotgun (WGS) entry which is preliminary data.</text>
</comment>
<dbReference type="GO" id="GO:0003677">
    <property type="term" value="F:DNA binding"/>
    <property type="evidence" value="ECO:0007669"/>
    <property type="project" value="InterPro"/>
</dbReference>
<protein>
    <submittedName>
        <fullName evidence="3">Transcriptional regulator</fullName>
    </submittedName>
</protein>
<dbReference type="SMART" id="SM00028">
    <property type="entry name" value="TPR"/>
    <property type="match status" value="3"/>
</dbReference>
<keyword evidence="4" id="KW-1185">Reference proteome</keyword>
<dbReference type="InterPro" id="IPR010982">
    <property type="entry name" value="Lambda_DNA-bd_dom_sf"/>
</dbReference>
<dbReference type="Gene3D" id="1.25.40.10">
    <property type="entry name" value="Tetratricopeptide repeat domain"/>
    <property type="match status" value="1"/>
</dbReference>
<accession>A0A917EMM9</accession>
<evidence type="ECO:0000313" key="4">
    <source>
        <dbReference type="Proteomes" id="UP000605259"/>
    </source>
</evidence>
<dbReference type="PROSITE" id="PS50005">
    <property type="entry name" value="TPR"/>
    <property type="match status" value="1"/>
</dbReference>
<organism evidence="3 4">
    <name type="scientific">Priestia taiwanensis</name>
    <dbReference type="NCBI Taxonomy" id="1347902"/>
    <lineage>
        <taxon>Bacteria</taxon>
        <taxon>Bacillati</taxon>
        <taxon>Bacillota</taxon>
        <taxon>Bacilli</taxon>
        <taxon>Bacillales</taxon>
        <taxon>Bacillaceae</taxon>
        <taxon>Priestia</taxon>
    </lineage>
</organism>
<dbReference type="EMBL" id="BMFK01000001">
    <property type="protein sequence ID" value="GGE57548.1"/>
    <property type="molecule type" value="Genomic_DNA"/>
</dbReference>
<evidence type="ECO:0000256" key="1">
    <source>
        <dbReference type="PROSITE-ProRule" id="PRU00339"/>
    </source>
</evidence>
<evidence type="ECO:0000259" key="2">
    <source>
        <dbReference type="PROSITE" id="PS50943"/>
    </source>
</evidence>
<name>A0A917EMM9_9BACI</name>
<dbReference type="InterPro" id="IPR011990">
    <property type="entry name" value="TPR-like_helical_dom_sf"/>
</dbReference>
<feature type="domain" description="HTH cro/C1-type" evidence="2">
    <location>
        <begin position="7"/>
        <end position="64"/>
    </location>
</feature>
<sequence length="424" mass="50280">MEIGKIIYYHRKNQCKTQEELCRGICSITHLSKIENNVKEANVDTLTLLCERLGICIEIEEKKFQDFQKEINLFYDSIERLHATKAESIYNYLNNHQPYINCTNLVYLYELYEIRYYLFLNKLDTVKEMLTNIMKHSRKFSQYERYLLDFLYAIYYFKRKEFISSLELLNNISELVEKFSDKVREYYYFKALVHSKLNHSTLAIHFGHKALTIFQETSNIYRILHVKTIIAIHLINTCEYRKAEIFLLELLDDADLMQNVKETTRTLHNLGFLYESDNKPLKALDYYSKSLQLKQKHTPTYYLTIASIAKVYVNMQEFEKAEELLKEELVLLKDQEDPTYVILKALYLQSLKNEKGLINYLVNYGLPIMQKHDQLTKVVEYAEKIASYYVQVDCLLANQYLCISNNTLKSLLNNKGGNSYEKID</sequence>
<dbReference type="CDD" id="cd00093">
    <property type="entry name" value="HTH_XRE"/>
    <property type="match status" value="1"/>
</dbReference>
<evidence type="ECO:0000313" key="3">
    <source>
        <dbReference type="EMBL" id="GGE57548.1"/>
    </source>
</evidence>